<dbReference type="GeneID" id="95324255"/>
<protein>
    <submittedName>
        <fullName evidence="1">M15 family metallopeptidase</fullName>
    </submittedName>
</protein>
<dbReference type="CDD" id="cd14814">
    <property type="entry name" value="Peptidase_M15"/>
    <property type="match status" value="1"/>
</dbReference>
<comment type="caution">
    <text evidence="1">The sequence shown here is derived from an EMBL/GenBank/DDBJ whole genome shotgun (WGS) entry which is preliminary data.</text>
</comment>
<dbReference type="RefSeq" id="WP_141861721.1">
    <property type="nucleotide sequence ID" value="NZ_BMNV01000004.1"/>
</dbReference>
<dbReference type="SUPFAM" id="SSF55166">
    <property type="entry name" value="Hedgehog/DD-peptidase"/>
    <property type="match status" value="1"/>
</dbReference>
<dbReference type="Proteomes" id="UP001652264">
    <property type="component" value="Unassembled WGS sequence"/>
</dbReference>
<evidence type="ECO:0000313" key="1">
    <source>
        <dbReference type="EMBL" id="MCS6521338.1"/>
    </source>
</evidence>
<organism evidence="1 2">
    <name type="scientific">Curtobacterium citreum</name>
    <dbReference type="NCBI Taxonomy" id="2036"/>
    <lineage>
        <taxon>Bacteria</taxon>
        <taxon>Bacillati</taxon>
        <taxon>Actinomycetota</taxon>
        <taxon>Actinomycetes</taxon>
        <taxon>Micrococcales</taxon>
        <taxon>Microbacteriaceae</taxon>
        <taxon>Curtobacterium</taxon>
    </lineage>
</organism>
<gene>
    <name evidence="1" type="ORF">NYQ28_02015</name>
</gene>
<evidence type="ECO:0000313" key="2">
    <source>
        <dbReference type="Proteomes" id="UP001652264"/>
    </source>
</evidence>
<dbReference type="EMBL" id="JANVAD010000001">
    <property type="protein sequence ID" value="MCS6521338.1"/>
    <property type="molecule type" value="Genomic_DNA"/>
</dbReference>
<reference evidence="1 2" key="1">
    <citation type="submission" date="2022-08" db="EMBL/GenBank/DDBJ databases">
        <title>Taxonomy of Curtobacterium flaccumfaciens.</title>
        <authorList>
            <person name="Osdaghi E."/>
            <person name="Taghavi S.M."/>
            <person name="Hamidizade M."/>
            <person name="Abachi H."/>
            <person name="Fazliarab A."/>
            <person name="Baeyen S."/>
            <person name="Portier P."/>
            <person name="Van Vaerenbergh J."/>
            <person name="Jacques M.-A."/>
        </authorList>
    </citation>
    <scope>NUCLEOTIDE SEQUENCE [LARGE SCALE GENOMIC DNA]</scope>
    <source>
        <strain evidence="1 2">LMG8786T</strain>
    </source>
</reference>
<accession>A0ABT2HDK5</accession>
<dbReference type="InterPro" id="IPR009045">
    <property type="entry name" value="Zn_M74/Hedgehog-like"/>
</dbReference>
<name>A0ABT2HDK5_9MICO</name>
<proteinExistence type="predicted"/>
<keyword evidence="2" id="KW-1185">Reference proteome</keyword>
<dbReference type="Gene3D" id="3.30.1380.10">
    <property type="match status" value="1"/>
</dbReference>
<sequence>MTTSSFSVGRSSYGDLRGVEQFVATERMALQILSVKIDFDQMKADQGSGDRLSINEGKRSRARQDYLWANRVALGVVVAPPYTSRHDEIRNGNAIDVGVTMADGRNRALTAAEFDWLHTQVERRGGTWTGRNFGEPWHHEMATRAEVVPPYPNARAIVAAGPTIKSTTTPVGDIVNTFIIKVDNGKGAWDAFLANPETMRILPLGSTALAFWKARGVPEQPDMQARQVLAGFELVKGKGA</sequence>